<dbReference type="EMBL" id="AP008208">
    <property type="protein sequence ID" value="BAH91700.1"/>
    <property type="molecule type" value="Genomic_DNA"/>
</dbReference>
<reference evidence="2 3" key="1">
    <citation type="journal article" date="2005" name="Nature">
        <title>The map-based sequence of the rice genome.</title>
        <authorList>
            <consortium name="International rice genome sequencing project (IRGSP)"/>
            <person name="Matsumoto T."/>
            <person name="Wu J."/>
            <person name="Kanamori H."/>
            <person name="Katayose Y."/>
            <person name="Fujisawa M."/>
            <person name="Namiki N."/>
            <person name="Mizuno H."/>
            <person name="Yamamoto K."/>
            <person name="Antonio B.A."/>
            <person name="Baba T."/>
            <person name="Sakata K."/>
            <person name="Nagamura Y."/>
            <person name="Aoki H."/>
            <person name="Arikawa K."/>
            <person name="Arita K."/>
            <person name="Bito T."/>
            <person name="Chiden Y."/>
            <person name="Fujitsuka N."/>
            <person name="Fukunaka R."/>
            <person name="Hamada M."/>
            <person name="Harada C."/>
            <person name="Hayashi A."/>
            <person name="Hijishita S."/>
            <person name="Honda M."/>
            <person name="Hosokawa S."/>
            <person name="Ichikawa Y."/>
            <person name="Idonuma A."/>
            <person name="Iijima M."/>
            <person name="Ikeda M."/>
            <person name="Ikeno M."/>
            <person name="Ito K."/>
            <person name="Ito S."/>
            <person name="Ito T."/>
            <person name="Ito Y."/>
            <person name="Ito Y."/>
            <person name="Iwabuchi A."/>
            <person name="Kamiya K."/>
            <person name="Karasawa W."/>
            <person name="Kurita K."/>
            <person name="Katagiri S."/>
            <person name="Kikuta A."/>
            <person name="Kobayashi H."/>
            <person name="Kobayashi N."/>
            <person name="Machita K."/>
            <person name="Maehara T."/>
            <person name="Masukawa M."/>
            <person name="Mizubayashi T."/>
            <person name="Mukai Y."/>
            <person name="Nagasaki H."/>
            <person name="Nagata Y."/>
            <person name="Naito S."/>
            <person name="Nakashima M."/>
            <person name="Nakama Y."/>
            <person name="Nakamichi Y."/>
            <person name="Nakamura M."/>
            <person name="Meguro A."/>
            <person name="Negishi M."/>
            <person name="Ohta I."/>
            <person name="Ohta T."/>
            <person name="Okamoto M."/>
            <person name="Ono N."/>
            <person name="Saji S."/>
            <person name="Sakaguchi M."/>
            <person name="Sakai K."/>
            <person name="Shibata M."/>
            <person name="Shimokawa T."/>
            <person name="Song J."/>
            <person name="Takazaki Y."/>
            <person name="Terasawa K."/>
            <person name="Tsugane M."/>
            <person name="Tsuji K."/>
            <person name="Ueda S."/>
            <person name="Waki K."/>
            <person name="Yamagata H."/>
            <person name="Yamamoto M."/>
            <person name="Yamamoto S."/>
            <person name="Yamane H."/>
            <person name="Yoshiki S."/>
            <person name="Yoshihara R."/>
            <person name="Yukawa K."/>
            <person name="Zhong H."/>
            <person name="Yano M."/>
            <person name="Yuan Q."/>
            <person name="Ouyang S."/>
            <person name="Liu J."/>
            <person name="Jones K.M."/>
            <person name="Gansberger K."/>
            <person name="Moffat K."/>
            <person name="Hill J."/>
            <person name="Bera J."/>
            <person name="Fadrosh D."/>
            <person name="Jin S."/>
            <person name="Johri S."/>
            <person name="Kim M."/>
            <person name="Overton L."/>
            <person name="Reardon M."/>
            <person name="Tsitrin T."/>
            <person name="Vuong H."/>
            <person name="Weaver B."/>
            <person name="Ciecko A."/>
            <person name="Tallon L."/>
            <person name="Jackson J."/>
            <person name="Pai G."/>
            <person name="Aken S.V."/>
            <person name="Utterback T."/>
            <person name="Reidmuller S."/>
            <person name="Feldblyum T."/>
            <person name="Hsiao J."/>
            <person name="Zismann V."/>
            <person name="Iobst S."/>
            <person name="de Vazeille A.R."/>
            <person name="Buell C.R."/>
            <person name="Ying K."/>
            <person name="Li Y."/>
            <person name="Lu T."/>
            <person name="Huang Y."/>
            <person name="Zhao Q."/>
            <person name="Feng Q."/>
            <person name="Zhang L."/>
            <person name="Zhu J."/>
            <person name="Weng Q."/>
            <person name="Mu J."/>
            <person name="Lu Y."/>
            <person name="Fan D."/>
            <person name="Liu Y."/>
            <person name="Guan J."/>
            <person name="Zhang Y."/>
            <person name="Yu S."/>
            <person name="Liu X."/>
            <person name="Zhang Y."/>
            <person name="Hong G."/>
            <person name="Han B."/>
            <person name="Choisne N."/>
            <person name="Demange N."/>
            <person name="Orjeda G."/>
            <person name="Samain S."/>
            <person name="Cattolico L."/>
            <person name="Pelletier E."/>
            <person name="Couloux A."/>
            <person name="Segurens B."/>
            <person name="Wincker P."/>
            <person name="D'Hont A."/>
            <person name="Scarpelli C."/>
            <person name="Weissenbach J."/>
            <person name="Salanoubat M."/>
            <person name="Quetier F."/>
            <person name="Yu Y."/>
            <person name="Kim H.R."/>
            <person name="Rambo T."/>
            <person name="Currie J."/>
            <person name="Collura K."/>
            <person name="Luo M."/>
            <person name="Yang T."/>
            <person name="Ammiraju J.S.S."/>
            <person name="Engler F."/>
            <person name="Soderlund C."/>
            <person name="Wing R.A."/>
            <person name="Palmer L.E."/>
            <person name="de la Bastide M."/>
            <person name="Spiegel L."/>
            <person name="Nascimento L."/>
            <person name="Zutavern T."/>
            <person name="O'Shaughnessy A."/>
            <person name="Dike S."/>
            <person name="Dedhia N."/>
            <person name="Preston R."/>
            <person name="Balija V."/>
            <person name="McCombie W.R."/>
            <person name="Chow T."/>
            <person name="Chen H."/>
            <person name="Chung M."/>
            <person name="Chen C."/>
            <person name="Shaw J."/>
            <person name="Wu H."/>
            <person name="Hsiao K."/>
            <person name="Chao Y."/>
            <person name="Chu M."/>
            <person name="Cheng C."/>
            <person name="Hour A."/>
            <person name="Lee P."/>
            <person name="Lin S."/>
            <person name="Lin Y."/>
            <person name="Liou J."/>
            <person name="Liu S."/>
            <person name="Hsing Y."/>
            <person name="Raghuvanshi S."/>
            <person name="Mohanty A."/>
            <person name="Bharti A.K."/>
            <person name="Gaur A."/>
            <person name="Gupta V."/>
            <person name="Kumar D."/>
            <person name="Ravi V."/>
            <person name="Vij S."/>
            <person name="Kapur A."/>
            <person name="Khurana P."/>
            <person name="Khurana P."/>
            <person name="Khurana J.P."/>
            <person name="Tyagi A.K."/>
            <person name="Gaikwad K."/>
            <person name="Singh A."/>
            <person name="Dalal V."/>
            <person name="Srivastava S."/>
            <person name="Dixit A."/>
            <person name="Pal A.K."/>
            <person name="Ghazi I.A."/>
            <person name="Yadav M."/>
            <person name="Pandit A."/>
            <person name="Bhargava A."/>
            <person name="Sureshbabu K."/>
            <person name="Batra K."/>
            <person name="Sharma T.R."/>
            <person name="Mohapatra T."/>
            <person name="Singh N.K."/>
            <person name="Messing J."/>
            <person name="Nelson A.B."/>
            <person name="Fuks G."/>
            <person name="Kavchok S."/>
            <person name="Keizer G."/>
            <person name="Linton E."/>
            <person name="Llaca V."/>
            <person name="Song R."/>
            <person name="Tanyolac B."/>
            <person name="Young S."/>
            <person name="Ho-Il K."/>
            <person name="Hahn J.H."/>
            <person name="Sangsakoo G."/>
            <person name="Vanavichit A."/>
            <person name="de Mattos Luiz.A.T."/>
            <person name="Zimmer P.D."/>
            <person name="Malone G."/>
            <person name="Dellagostin O."/>
            <person name="de Oliveira A.C."/>
            <person name="Bevan M."/>
            <person name="Bancroft I."/>
            <person name="Minx P."/>
            <person name="Cordum H."/>
            <person name="Wilson R."/>
            <person name="Cheng Z."/>
            <person name="Jin W."/>
            <person name="Jiang J."/>
            <person name="Leong S.A."/>
            <person name="Iwama H."/>
            <person name="Gojobori T."/>
            <person name="Itoh T."/>
            <person name="Niimura Y."/>
            <person name="Fujii Y."/>
            <person name="Habara T."/>
            <person name="Sakai H."/>
            <person name="Sato Y."/>
            <person name="Wilson G."/>
            <person name="Kumar K."/>
            <person name="McCouch S."/>
            <person name="Juretic N."/>
            <person name="Hoen D."/>
            <person name="Wright S."/>
            <person name="Bruskiewich R."/>
            <person name="Bureau T."/>
            <person name="Miyao A."/>
            <person name="Hirochika H."/>
            <person name="Nishikawa T."/>
            <person name="Kadowaki K."/>
            <person name="Sugiura M."/>
            <person name="Burr B."/>
            <person name="Sasaki T."/>
        </authorList>
    </citation>
    <scope>NUCLEOTIDE SEQUENCE [LARGE SCALE GENOMIC DNA]</scope>
    <source>
        <strain evidence="3">cv. Nipponbare</strain>
    </source>
</reference>
<evidence type="ECO:0000256" key="1">
    <source>
        <dbReference type="SAM" id="MobiDB-lite"/>
    </source>
</evidence>
<feature type="compositionally biased region" description="Polar residues" evidence="1">
    <location>
        <begin position="68"/>
        <end position="83"/>
    </location>
</feature>
<sequence length="83" mass="8880">SLPRLPLQDASRITIGDTRSTENTPLFPRRRSEPATVATAESILSVLGAVQAIIVDPEEIAAAEQLHESPSPTKLCQSCLASR</sequence>
<organism evidence="2 3">
    <name type="scientific">Oryza sativa subsp. japonica</name>
    <name type="common">Rice</name>
    <dbReference type="NCBI Taxonomy" id="39947"/>
    <lineage>
        <taxon>Eukaryota</taxon>
        <taxon>Viridiplantae</taxon>
        <taxon>Streptophyta</taxon>
        <taxon>Embryophyta</taxon>
        <taxon>Tracheophyta</taxon>
        <taxon>Spermatophyta</taxon>
        <taxon>Magnoliopsida</taxon>
        <taxon>Liliopsida</taxon>
        <taxon>Poales</taxon>
        <taxon>Poaceae</taxon>
        <taxon>BOP clade</taxon>
        <taxon>Oryzoideae</taxon>
        <taxon>Oryzeae</taxon>
        <taxon>Oryzinae</taxon>
        <taxon>Oryza</taxon>
        <taxon>Oryza sativa</taxon>
    </lineage>
</organism>
<protein>
    <submittedName>
        <fullName evidence="2">Os02g0498650 protein</fullName>
    </submittedName>
</protein>
<evidence type="ECO:0000313" key="3">
    <source>
        <dbReference type="Proteomes" id="UP000000763"/>
    </source>
</evidence>
<feature type="region of interest" description="Disordered" evidence="1">
    <location>
        <begin position="1"/>
        <end position="34"/>
    </location>
</feature>
<gene>
    <name evidence="2" type="ordered locus">Os02g0498650</name>
</gene>
<evidence type="ECO:0000313" key="2">
    <source>
        <dbReference type="EMBL" id="BAH91700.1"/>
    </source>
</evidence>
<dbReference type="Proteomes" id="UP000000763">
    <property type="component" value="Chromosome 2"/>
</dbReference>
<feature type="non-terminal residue" evidence="2">
    <location>
        <position position="1"/>
    </location>
</feature>
<dbReference type="KEGG" id="dosa:Os02g0498650"/>
<feature type="region of interest" description="Disordered" evidence="1">
    <location>
        <begin position="64"/>
        <end position="83"/>
    </location>
</feature>
<accession>C7IYI9</accession>
<name>C7IYI9_ORYSJ</name>
<proteinExistence type="predicted"/>
<dbReference type="AlphaFoldDB" id="C7IYI9"/>
<reference evidence="3" key="2">
    <citation type="journal article" date="2008" name="Nucleic Acids Res.">
        <title>The rice annotation project database (RAP-DB): 2008 update.</title>
        <authorList>
            <consortium name="The rice annotation project (RAP)"/>
        </authorList>
    </citation>
    <scope>GENOME REANNOTATION</scope>
    <source>
        <strain evidence="3">cv. Nipponbare</strain>
    </source>
</reference>